<feature type="transmembrane region" description="Helical" evidence="1">
    <location>
        <begin position="32"/>
        <end position="56"/>
    </location>
</feature>
<comment type="caution">
    <text evidence="2">The sequence shown here is derived from an EMBL/GenBank/DDBJ whole genome shotgun (WGS) entry which is preliminary data.</text>
</comment>
<gene>
    <name evidence="2" type="ORF">POL58_14205</name>
</gene>
<evidence type="ECO:0000313" key="2">
    <source>
        <dbReference type="EMBL" id="MDC0668902.1"/>
    </source>
</evidence>
<organism evidence="2 3">
    <name type="scientific">Nannocystis radixulma</name>
    <dbReference type="NCBI Taxonomy" id="2995305"/>
    <lineage>
        <taxon>Bacteria</taxon>
        <taxon>Pseudomonadati</taxon>
        <taxon>Myxococcota</taxon>
        <taxon>Polyangia</taxon>
        <taxon>Nannocystales</taxon>
        <taxon>Nannocystaceae</taxon>
        <taxon>Nannocystis</taxon>
    </lineage>
</organism>
<name>A0ABT5B737_9BACT</name>
<proteinExistence type="predicted"/>
<dbReference type="EMBL" id="JAQNDN010000005">
    <property type="protein sequence ID" value="MDC0668902.1"/>
    <property type="molecule type" value="Genomic_DNA"/>
</dbReference>
<sequence length="239" mass="26015">MTEQASFELGRGGSLSAAAVGKTIIHRPTRDAGFPLVFGAICGALALGLVVAAVVTAGAVPATLLIVLELLIAAGLGWMATWLLPDALAAQRFNRRAYEVRFELRHIEIRSRDGLEQVTLADAPAHPFLRSLAIDSRIHPLLRVRAACEQLSPRADIRVILETLALLHLDGESIDAPVPPPPRPYYATIVGDAAMFFRDPEKLAHLRRTGTPVYRIDTEWDPAARTQAPRLTPASVRRM</sequence>
<keyword evidence="3" id="KW-1185">Reference proteome</keyword>
<evidence type="ECO:0000256" key="1">
    <source>
        <dbReference type="SAM" id="Phobius"/>
    </source>
</evidence>
<keyword evidence="1" id="KW-0812">Transmembrane</keyword>
<keyword evidence="1" id="KW-1133">Transmembrane helix</keyword>
<protein>
    <submittedName>
        <fullName evidence="2">Uncharacterized protein</fullName>
    </submittedName>
</protein>
<dbReference type="Proteomes" id="UP001217838">
    <property type="component" value="Unassembled WGS sequence"/>
</dbReference>
<keyword evidence="1" id="KW-0472">Membrane</keyword>
<feature type="transmembrane region" description="Helical" evidence="1">
    <location>
        <begin position="62"/>
        <end position="85"/>
    </location>
</feature>
<dbReference type="RefSeq" id="WP_271998473.1">
    <property type="nucleotide sequence ID" value="NZ_JAQNDN010000005.1"/>
</dbReference>
<accession>A0ABT5B737</accession>
<reference evidence="2 3" key="1">
    <citation type="submission" date="2022-11" db="EMBL/GenBank/DDBJ databases">
        <title>Minimal conservation of predation-associated metabolite biosynthetic gene clusters underscores biosynthetic potential of Myxococcota including descriptions for ten novel species: Archangium lansinium sp. nov., Myxococcus landrumus sp. nov., Nannocystis bai.</title>
        <authorList>
            <person name="Ahearne A."/>
            <person name="Stevens C."/>
            <person name="Dowd S."/>
        </authorList>
    </citation>
    <scope>NUCLEOTIDE SEQUENCE [LARGE SCALE GENOMIC DNA]</scope>
    <source>
        <strain evidence="2 3">NCELM</strain>
    </source>
</reference>
<evidence type="ECO:0000313" key="3">
    <source>
        <dbReference type="Proteomes" id="UP001217838"/>
    </source>
</evidence>